<feature type="transmembrane region" description="Helical" evidence="1">
    <location>
        <begin position="68"/>
        <end position="91"/>
    </location>
</feature>
<name>A0A382I0V8_9ZZZZ</name>
<keyword evidence="1" id="KW-0812">Transmembrane</keyword>
<feature type="non-terminal residue" evidence="2">
    <location>
        <position position="103"/>
    </location>
</feature>
<keyword evidence="1" id="KW-0472">Membrane</keyword>
<organism evidence="2">
    <name type="scientific">marine metagenome</name>
    <dbReference type="NCBI Taxonomy" id="408172"/>
    <lineage>
        <taxon>unclassified sequences</taxon>
        <taxon>metagenomes</taxon>
        <taxon>ecological metagenomes</taxon>
    </lineage>
</organism>
<keyword evidence="1" id="KW-1133">Transmembrane helix</keyword>
<feature type="non-terminal residue" evidence="2">
    <location>
        <position position="1"/>
    </location>
</feature>
<proteinExistence type="predicted"/>
<evidence type="ECO:0000256" key="1">
    <source>
        <dbReference type="SAM" id="Phobius"/>
    </source>
</evidence>
<gene>
    <name evidence="2" type="ORF">METZ01_LOCUS245813</name>
</gene>
<sequence length="103" mass="11010">VEIVSLIENPIFSGCGLTLGFLLIGFSIGLAGTKSGLVQGVFVLLIFHKGAMEYSFKFFHEIADAGPIAAILGVAICIFLFSQLAVFLFFASTLLNRSFDTVS</sequence>
<dbReference type="AlphaFoldDB" id="A0A382I0V8"/>
<accession>A0A382I0V8</accession>
<feature type="transmembrane region" description="Helical" evidence="1">
    <location>
        <begin position="20"/>
        <end position="47"/>
    </location>
</feature>
<dbReference type="EMBL" id="UINC01064366">
    <property type="protein sequence ID" value="SVB92959.1"/>
    <property type="molecule type" value="Genomic_DNA"/>
</dbReference>
<protein>
    <submittedName>
        <fullName evidence="2">Uncharacterized protein</fullName>
    </submittedName>
</protein>
<reference evidence="2" key="1">
    <citation type="submission" date="2018-05" db="EMBL/GenBank/DDBJ databases">
        <authorList>
            <person name="Lanie J.A."/>
            <person name="Ng W.-L."/>
            <person name="Kazmierczak K.M."/>
            <person name="Andrzejewski T.M."/>
            <person name="Davidsen T.M."/>
            <person name="Wayne K.J."/>
            <person name="Tettelin H."/>
            <person name="Glass J.I."/>
            <person name="Rusch D."/>
            <person name="Podicherti R."/>
            <person name="Tsui H.-C.T."/>
            <person name="Winkler M.E."/>
        </authorList>
    </citation>
    <scope>NUCLEOTIDE SEQUENCE</scope>
</reference>
<evidence type="ECO:0000313" key="2">
    <source>
        <dbReference type="EMBL" id="SVB92959.1"/>
    </source>
</evidence>